<keyword evidence="3" id="KW-1185">Reference proteome</keyword>
<protein>
    <submittedName>
        <fullName evidence="2">D-aminoacylase</fullName>
    </submittedName>
</protein>
<proteinExistence type="predicted"/>
<dbReference type="InterPro" id="IPR032466">
    <property type="entry name" value="Metal_Hydrolase"/>
</dbReference>
<dbReference type="Gene3D" id="3.20.20.140">
    <property type="entry name" value="Metal-dependent hydrolases"/>
    <property type="match status" value="1"/>
</dbReference>
<dbReference type="EMBL" id="JAQQDH010000020">
    <property type="protein sequence ID" value="MFM0448425.1"/>
    <property type="molecule type" value="Genomic_DNA"/>
</dbReference>
<reference evidence="2 3" key="1">
    <citation type="journal article" date="2024" name="Chem. Sci.">
        <title>Discovery of megapolipeptins by genome mining of a Burkholderiales bacteria collection.</title>
        <authorList>
            <person name="Paulo B.S."/>
            <person name="Recchia M.J.J."/>
            <person name="Lee S."/>
            <person name="Fergusson C.H."/>
            <person name="Romanowski S.B."/>
            <person name="Hernandez A."/>
            <person name="Krull N."/>
            <person name="Liu D.Y."/>
            <person name="Cavanagh H."/>
            <person name="Bos A."/>
            <person name="Gray C.A."/>
            <person name="Murphy B.T."/>
            <person name="Linington R.G."/>
            <person name="Eustaquio A.S."/>
        </authorList>
    </citation>
    <scope>NUCLEOTIDE SEQUENCE [LARGE SCALE GENOMIC DNA]</scope>
    <source>
        <strain evidence="2 3">RL17-379-BIB-C</strain>
    </source>
</reference>
<evidence type="ECO:0000313" key="2">
    <source>
        <dbReference type="EMBL" id="MFM0448425.1"/>
    </source>
</evidence>
<dbReference type="Proteomes" id="UP001629288">
    <property type="component" value="Unassembled WGS sequence"/>
</dbReference>
<sequence length="488" mass="52586">MTQRKDFKLDTLIRGGTLIDGTKRPRYDSDVGIAGGEVVFIGDASHLSAERVIDALGKIVAPGFIDSHTHDDAALLLDPQMMPKISQGVTSVVTGNCGVSTAPLASGAKRPMPLSLIASREFHEAATFARFDSYLTALEQSPASVNVIPMVGHTTLRVSTMDALDREARADEVQAMRALLAEAMDAGAVGLSTGTYYPPAAAATTDEIVSVCKPLAEKGGVYVTHMRDEADRCVESIAETLRIGRTLGIPVIISHHKLAREQNFGKSLVTLPMIEAAMRCQCVGLDCYPYDASSTMLHQDETRLRGRVRIASSGAHPELVGRELADIAALWGVSLAEASKRLQPASAIYFSMDESDVQRILAFEQTMIGSDGLPSSEKPHPRLWGTFSRVLGRYCRELRLFPLETAVWKMTGLTARTFGIQRRGTVELGNYADLVVFDAATVGDRATYEDPAQPSAGIETVIVNGEVTFAGGAHTGQRAGRVLRRRTA</sequence>
<feature type="domain" description="Amidohydrolase 3" evidence="1">
    <location>
        <begin position="51"/>
        <end position="240"/>
    </location>
</feature>
<dbReference type="Gene3D" id="3.30.1490.130">
    <property type="entry name" value="D-aminoacylase. Domain 3"/>
    <property type="match status" value="1"/>
</dbReference>
<gene>
    <name evidence="2" type="ORF">PQR00_33065</name>
</gene>
<name>A0ABW9CEH8_9BURK</name>
<dbReference type="InterPro" id="IPR050378">
    <property type="entry name" value="Metallo-dep_Hydrolases_sf"/>
</dbReference>
<dbReference type="InterPro" id="IPR011059">
    <property type="entry name" value="Metal-dep_hydrolase_composite"/>
</dbReference>
<accession>A0ABW9CEH8</accession>
<dbReference type="InterPro" id="IPR023100">
    <property type="entry name" value="D-aminoacylase_insert_dom_sf"/>
</dbReference>
<dbReference type="CDD" id="cd01297">
    <property type="entry name" value="D-aminoacylase"/>
    <property type="match status" value="1"/>
</dbReference>
<organism evidence="2 3">
    <name type="scientific">Paraburkholderia strydomiana</name>
    <dbReference type="NCBI Taxonomy" id="1245417"/>
    <lineage>
        <taxon>Bacteria</taxon>
        <taxon>Pseudomonadati</taxon>
        <taxon>Pseudomonadota</taxon>
        <taxon>Betaproteobacteria</taxon>
        <taxon>Burkholderiales</taxon>
        <taxon>Burkholderiaceae</taxon>
        <taxon>Paraburkholderia</taxon>
    </lineage>
</organism>
<dbReference type="SUPFAM" id="SSF51338">
    <property type="entry name" value="Composite domain of metallo-dependent hydrolases"/>
    <property type="match status" value="1"/>
</dbReference>
<dbReference type="Gene3D" id="2.30.40.10">
    <property type="entry name" value="Urease, subunit C, domain 1"/>
    <property type="match status" value="1"/>
</dbReference>
<dbReference type="SUPFAM" id="SSF51556">
    <property type="entry name" value="Metallo-dependent hydrolases"/>
    <property type="match status" value="1"/>
</dbReference>
<evidence type="ECO:0000313" key="3">
    <source>
        <dbReference type="Proteomes" id="UP001629288"/>
    </source>
</evidence>
<comment type="caution">
    <text evidence="2">The sequence shown here is derived from an EMBL/GenBank/DDBJ whole genome shotgun (WGS) entry which is preliminary data.</text>
</comment>
<dbReference type="InterPro" id="IPR013108">
    <property type="entry name" value="Amidohydro_3"/>
</dbReference>
<dbReference type="Pfam" id="PF07969">
    <property type="entry name" value="Amidohydro_3"/>
    <property type="match status" value="2"/>
</dbReference>
<dbReference type="RefSeq" id="WP_408131685.1">
    <property type="nucleotide sequence ID" value="NZ_JAQQDD010000047.1"/>
</dbReference>
<dbReference type="PANTHER" id="PTHR11647">
    <property type="entry name" value="HYDRANTOINASE/DIHYDROPYRIMIDINASE FAMILY MEMBER"/>
    <property type="match status" value="1"/>
</dbReference>
<dbReference type="PANTHER" id="PTHR11647:SF1">
    <property type="entry name" value="COLLAPSIN RESPONSE MEDIATOR PROTEIN"/>
    <property type="match status" value="1"/>
</dbReference>
<evidence type="ECO:0000259" key="1">
    <source>
        <dbReference type="Pfam" id="PF07969"/>
    </source>
</evidence>
<feature type="domain" description="Amidohydrolase 3" evidence="1">
    <location>
        <begin position="340"/>
        <end position="469"/>
    </location>
</feature>